<protein>
    <submittedName>
        <fullName evidence="2">Uncharacterized protein</fullName>
    </submittedName>
</protein>
<evidence type="ECO:0000256" key="1">
    <source>
        <dbReference type="SAM" id="MobiDB-lite"/>
    </source>
</evidence>
<proteinExistence type="predicted"/>
<name>A0AAD8BJ46_BIOPF</name>
<gene>
    <name evidence="2" type="ORF">Bpfe_015040</name>
</gene>
<organism evidence="2 3">
    <name type="scientific">Biomphalaria pfeifferi</name>
    <name type="common">Bloodfluke planorb</name>
    <name type="synonym">Freshwater snail</name>
    <dbReference type="NCBI Taxonomy" id="112525"/>
    <lineage>
        <taxon>Eukaryota</taxon>
        <taxon>Metazoa</taxon>
        <taxon>Spiralia</taxon>
        <taxon>Lophotrochozoa</taxon>
        <taxon>Mollusca</taxon>
        <taxon>Gastropoda</taxon>
        <taxon>Heterobranchia</taxon>
        <taxon>Euthyneura</taxon>
        <taxon>Panpulmonata</taxon>
        <taxon>Hygrophila</taxon>
        <taxon>Lymnaeoidea</taxon>
        <taxon>Planorbidae</taxon>
        <taxon>Biomphalaria</taxon>
    </lineage>
</organism>
<accession>A0AAD8BJ46</accession>
<evidence type="ECO:0000313" key="2">
    <source>
        <dbReference type="EMBL" id="KAK0055529.1"/>
    </source>
</evidence>
<keyword evidence="3" id="KW-1185">Reference proteome</keyword>
<reference evidence="2" key="1">
    <citation type="journal article" date="2023" name="PLoS Negl. Trop. Dis.">
        <title>A genome sequence for Biomphalaria pfeifferi, the major vector snail for the human-infecting parasite Schistosoma mansoni.</title>
        <authorList>
            <person name="Bu L."/>
            <person name="Lu L."/>
            <person name="Laidemitt M.R."/>
            <person name="Zhang S.M."/>
            <person name="Mutuku M."/>
            <person name="Mkoji G."/>
            <person name="Steinauer M."/>
            <person name="Loker E.S."/>
        </authorList>
    </citation>
    <scope>NUCLEOTIDE SEQUENCE</scope>
    <source>
        <strain evidence="2">KasaAsao</strain>
    </source>
</reference>
<reference evidence="2" key="2">
    <citation type="submission" date="2023-04" db="EMBL/GenBank/DDBJ databases">
        <authorList>
            <person name="Bu L."/>
            <person name="Lu L."/>
            <person name="Laidemitt M.R."/>
            <person name="Zhang S.M."/>
            <person name="Mutuku M."/>
            <person name="Mkoji G."/>
            <person name="Steinauer M."/>
            <person name="Loker E.S."/>
        </authorList>
    </citation>
    <scope>NUCLEOTIDE SEQUENCE</scope>
    <source>
        <strain evidence="2">KasaAsao</strain>
        <tissue evidence="2">Whole Snail</tissue>
    </source>
</reference>
<dbReference type="EMBL" id="JASAOG010000069">
    <property type="protein sequence ID" value="KAK0055529.1"/>
    <property type="molecule type" value="Genomic_DNA"/>
</dbReference>
<feature type="region of interest" description="Disordered" evidence="1">
    <location>
        <begin position="1"/>
        <end position="63"/>
    </location>
</feature>
<comment type="caution">
    <text evidence="2">The sequence shown here is derived from an EMBL/GenBank/DDBJ whole genome shotgun (WGS) entry which is preliminary data.</text>
</comment>
<dbReference type="Proteomes" id="UP001233172">
    <property type="component" value="Unassembled WGS sequence"/>
</dbReference>
<evidence type="ECO:0000313" key="3">
    <source>
        <dbReference type="Proteomes" id="UP001233172"/>
    </source>
</evidence>
<sequence length="63" mass="6584">MFRVGTATPATGSDDGPVPFVERSGGPFGLGPGRFFSIPTPSERKKQQQKLTQGSPARPGALL</sequence>
<feature type="non-terminal residue" evidence="2">
    <location>
        <position position="63"/>
    </location>
</feature>
<dbReference type="AlphaFoldDB" id="A0AAD8BJ46"/>